<dbReference type="Gene3D" id="3.30.720.110">
    <property type="match status" value="1"/>
</dbReference>
<evidence type="ECO:0000313" key="2">
    <source>
        <dbReference type="EMBL" id="OZM74987.1"/>
    </source>
</evidence>
<dbReference type="InterPro" id="IPR029068">
    <property type="entry name" value="Glyas_Bleomycin-R_OHBP_Dase"/>
</dbReference>
<name>A0A263DBW2_9PSEU</name>
<dbReference type="Gene3D" id="3.30.720.120">
    <property type="match status" value="1"/>
</dbReference>
<accession>A0A263DBW2</accession>
<dbReference type="InterPro" id="IPR004360">
    <property type="entry name" value="Glyas_Fos-R_dOase_dom"/>
</dbReference>
<dbReference type="OrthoDB" id="9798201at2"/>
<dbReference type="Proteomes" id="UP000242444">
    <property type="component" value="Unassembled WGS sequence"/>
</dbReference>
<dbReference type="RefSeq" id="WP_094860768.1">
    <property type="nucleotide sequence ID" value="NZ_NKYE01000001.1"/>
</dbReference>
<dbReference type="AlphaFoldDB" id="A0A263DBW2"/>
<protein>
    <recommendedName>
        <fullName evidence="1">VOC domain-containing protein</fullName>
    </recommendedName>
</protein>
<dbReference type="InterPro" id="IPR037523">
    <property type="entry name" value="VOC_core"/>
</dbReference>
<feature type="domain" description="VOC" evidence="1">
    <location>
        <begin position="2"/>
        <end position="124"/>
    </location>
</feature>
<sequence length="137" mass="15367">MRFEKMGIALQSEDPAASARFFTEHLGFRVAIDLDWYVSLHHDEHPGYIVDFVRRGHEAMPESLRTQSPAGLMLGLLVADAVAAEAELRAAGVEIVGALVDEPWGQRRFHVRAPDGIVCEILQTIEPDPEWMRQNGY</sequence>
<keyword evidence="3" id="KW-1185">Reference proteome</keyword>
<reference evidence="2 3" key="1">
    <citation type="submission" date="2017-07" db="EMBL/GenBank/DDBJ databases">
        <title>Amycolatopsis antarcticus sp. nov., isolated from the surface of an Antarcticus brown macroalga.</title>
        <authorList>
            <person name="Wang J."/>
            <person name="Leiva S."/>
            <person name="Huang J."/>
            <person name="Huang Y."/>
        </authorList>
    </citation>
    <scope>NUCLEOTIDE SEQUENCE [LARGE SCALE GENOMIC DNA]</scope>
    <source>
        <strain evidence="2 3">AU-G6</strain>
    </source>
</reference>
<proteinExistence type="predicted"/>
<dbReference type="Pfam" id="PF00903">
    <property type="entry name" value="Glyoxalase"/>
    <property type="match status" value="1"/>
</dbReference>
<organism evidence="2 3">
    <name type="scientific">Amycolatopsis antarctica</name>
    <dbReference type="NCBI Taxonomy" id="1854586"/>
    <lineage>
        <taxon>Bacteria</taxon>
        <taxon>Bacillati</taxon>
        <taxon>Actinomycetota</taxon>
        <taxon>Actinomycetes</taxon>
        <taxon>Pseudonocardiales</taxon>
        <taxon>Pseudonocardiaceae</taxon>
        <taxon>Amycolatopsis</taxon>
    </lineage>
</organism>
<comment type="caution">
    <text evidence="2">The sequence shown here is derived from an EMBL/GenBank/DDBJ whole genome shotgun (WGS) entry which is preliminary data.</text>
</comment>
<evidence type="ECO:0000313" key="3">
    <source>
        <dbReference type="Proteomes" id="UP000242444"/>
    </source>
</evidence>
<evidence type="ECO:0000259" key="1">
    <source>
        <dbReference type="PROSITE" id="PS51819"/>
    </source>
</evidence>
<dbReference type="EMBL" id="NKYE01000001">
    <property type="protein sequence ID" value="OZM74987.1"/>
    <property type="molecule type" value="Genomic_DNA"/>
</dbReference>
<dbReference type="SUPFAM" id="SSF54593">
    <property type="entry name" value="Glyoxalase/Bleomycin resistance protein/Dihydroxybiphenyl dioxygenase"/>
    <property type="match status" value="1"/>
</dbReference>
<dbReference type="PROSITE" id="PS51819">
    <property type="entry name" value="VOC"/>
    <property type="match status" value="1"/>
</dbReference>
<dbReference type="InParanoid" id="A0A263DBW2"/>
<gene>
    <name evidence="2" type="ORF">CFN78_01995</name>
</gene>